<protein>
    <submittedName>
        <fullName evidence="1">Envelope protein</fullName>
    </submittedName>
</protein>
<keyword evidence="1" id="KW-0261">Viral envelope protein</keyword>
<dbReference type="EMBL" id="KY786111">
    <property type="protein sequence ID" value="AUW30164.1"/>
    <property type="molecule type" value="Genomic_DNA"/>
</dbReference>
<keyword evidence="1" id="KW-0946">Virion</keyword>
<name>A0A2K9YCK8_9VIRU</name>
<dbReference type="GeneID" id="26680337"/>
<dbReference type="RefSeq" id="YP_009220554.1">
    <property type="nucleotide sequence ID" value="NC_003225.3"/>
</dbReference>
<proteinExistence type="predicted"/>
<dbReference type="KEGG" id="vg:26680337"/>
<evidence type="ECO:0000313" key="1">
    <source>
        <dbReference type="EMBL" id="AUW30164.1"/>
    </source>
</evidence>
<reference evidence="1" key="1">
    <citation type="submission" date="2017-03" db="EMBL/GenBank/DDBJ databases">
        <title>Updating genome sequence of aquatic pathogens in Egypt.</title>
        <authorList>
            <person name="Megahed M.E."/>
        </authorList>
    </citation>
    <scope>NUCLEOTIDE SEQUENCE</scope>
    <source>
        <strain evidence="1">MGws1</strain>
    </source>
</reference>
<feature type="non-terminal residue" evidence="1">
    <location>
        <position position="292"/>
    </location>
</feature>
<sequence>MLFDFFLKMAAAKMDAILADINGNDTDLSKLITDVIQKRAKAVMDRNRAKMDMNRRVDEAIQEAVAAKKQKALVVFDKLVEETDSGQSVPPTLSGSDYDAWVDRAMPSHIELVESVEGDSLYDKLPPFNVQDIDDQIGDEIDTPISYLAMVVVKVDCETGDIEEEYNLAPTFGVTQNNKIYRDERDQIFTKADKSVRIFKLAKLDSISGKSRQLTYAVKNNNEYTEFVCSVFAEFESDSDTTKSGIGIREYDKPKNEFEYEEREIFTFFIPIQPAGTKLLLYFLVDVRSRII</sequence>
<accession>A0A2K9YCK8</accession>
<dbReference type="GO" id="GO:0019031">
    <property type="term" value="C:viral envelope"/>
    <property type="evidence" value="ECO:0007669"/>
    <property type="project" value="UniProtKB-KW"/>
</dbReference>
<organism evidence="1">
    <name type="scientific">White spot syndrome virus</name>
    <dbReference type="NCBI Taxonomy" id="342409"/>
    <lineage>
        <taxon>Viruses</taxon>
        <taxon>Viruses incertae sedis</taxon>
        <taxon>Naldaviricetes</taxon>
        <taxon>Nimaviridae</taxon>
        <taxon>Whispovirus</taxon>
    </lineage>
</organism>